<dbReference type="InterPro" id="IPR000223">
    <property type="entry name" value="Pept_S26A_signal_pept_1"/>
</dbReference>
<protein>
    <recommendedName>
        <fullName evidence="4 7">Signal peptidase I</fullName>
        <ecNumber evidence="4 7">3.4.21.89</ecNumber>
    </recommendedName>
</protein>
<keyword evidence="7" id="KW-0472">Membrane</keyword>
<dbReference type="Gene3D" id="2.10.109.10">
    <property type="entry name" value="Umud Fragment, subunit A"/>
    <property type="match status" value="1"/>
</dbReference>
<reference evidence="10 11" key="1">
    <citation type="submission" date="2024-03" db="EMBL/GenBank/DDBJ databases">
        <title>Mouse gut bacterial collection (mGBC) of GemPharmatech.</title>
        <authorList>
            <person name="He Y."/>
            <person name="Dong L."/>
            <person name="Wu D."/>
            <person name="Gao X."/>
            <person name="Lin Z."/>
        </authorList>
    </citation>
    <scope>NUCLEOTIDE SEQUENCE [LARGE SCALE GENOMIC DNA]</scope>
    <source>
        <strain evidence="10 11">20-218</strain>
    </source>
</reference>
<evidence type="ECO:0000256" key="2">
    <source>
        <dbReference type="ARBA" id="ARBA00004401"/>
    </source>
</evidence>
<dbReference type="InterPro" id="IPR019533">
    <property type="entry name" value="Peptidase_S26"/>
</dbReference>
<dbReference type="EMBL" id="JBCLSQ010000040">
    <property type="protein sequence ID" value="MEY8538957.1"/>
    <property type="molecule type" value="Genomic_DNA"/>
</dbReference>
<dbReference type="SUPFAM" id="SSF51306">
    <property type="entry name" value="LexA/Signal peptidase"/>
    <property type="match status" value="1"/>
</dbReference>
<comment type="catalytic activity">
    <reaction evidence="1 7">
        <text>Cleavage of hydrophobic, N-terminal signal or leader sequences from secreted and periplasmic proteins.</text>
        <dbReference type="EC" id="3.4.21.89"/>
    </reaction>
</comment>
<organism evidence="10 11">
    <name type="scientific">Lactococcus muris</name>
    <dbReference type="NCBI Taxonomy" id="2941330"/>
    <lineage>
        <taxon>Bacteria</taxon>
        <taxon>Bacillati</taxon>
        <taxon>Bacillota</taxon>
        <taxon>Bacilli</taxon>
        <taxon>Lactobacillales</taxon>
        <taxon>Streptococcaceae</taxon>
        <taxon>Lactococcus</taxon>
    </lineage>
</organism>
<dbReference type="PANTHER" id="PTHR43390">
    <property type="entry name" value="SIGNAL PEPTIDASE I"/>
    <property type="match status" value="1"/>
</dbReference>
<dbReference type="Proteomes" id="UP001565242">
    <property type="component" value="Unassembled WGS sequence"/>
</dbReference>
<evidence type="ECO:0000256" key="7">
    <source>
        <dbReference type="RuleBase" id="RU003993"/>
    </source>
</evidence>
<keyword evidence="6 7" id="KW-0378">Hydrolase</keyword>
<dbReference type="PROSITE" id="PS00760">
    <property type="entry name" value="SPASE_I_2"/>
    <property type="match status" value="1"/>
</dbReference>
<feature type="transmembrane region" description="Helical" evidence="7">
    <location>
        <begin position="20"/>
        <end position="41"/>
    </location>
</feature>
<dbReference type="PANTHER" id="PTHR43390:SF1">
    <property type="entry name" value="CHLOROPLAST PROCESSING PEPTIDASE"/>
    <property type="match status" value="1"/>
</dbReference>
<dbReference type="InterPro" id="IPR036286">
    <property type="entry name" value="LexA/Signal_pep-like_sf"/>
</dbReference>
<evidence type="ECO:0000313" key="11">
    <source>
        <dbReference type="Proteomes" id="UP001565242"/>
    </source>
</evidence>
<sequence>MENTRKNKQPNAFTRFLKEWGIFLTIITLAILSRIFIWSLVVVDGHSMDPTLADKQRLVLIKTASINRFDIVVAKETESINGQTETKDVVKRVIGMPGDEIKFDNDQLYINGQKTDEPYLADFKKQLSDGELEKTYQNYALTSELSEANRAYFVQLAQQSQAFTTDTTGNPTFSIKVPEGEYLLLGDNRIVSRDSRAVGTFKRSEIVGRTVFRIWPLNKISTLN</sequence>
<dbReference type="EC" id="3.4.21.89" evidence="4 7"/>
<accession>A0ABV4DB75</accession>
<feature type="domain" description="Peptidase S26" evidence="9">
    <location>
        <begin position="19"/>
        <end position="215"/>
    </location>
</feature>
<evidence type="ECO:0000256" key="6">
    <source>
        <dbReference type="ARBA" id="ARBA00022801"/>
    </source>
</evidence>
<comment type="caution">
    <text evidence="10">The sequence shown here is derived from an EMBL/GenBank/DDBJ whole genome shotgun (WGS) entry which is preliminary data.</text>
</comment>
<comment type="subcellular location">
    <subcellularLocation>
        <location evidence="2">Cell membrane</location>
        <topology evidence="2">Single-pass type II membrane protein</topology>
    </subcellularLocation>
    <subcellularLocation>
        <location evidence="8">Membrane</location>
        <topology evidence="8">Single-pass type II membrane protein</topology>
    </subcellularLocation>
</comment>
<evidence type="ECO:0000256" key="5">
    <source>
        <dbReference type="ARBA" id="ARBA00022670"/>
    </source>
</evidence>
<keyword evidence="7" id="KW-1133">Transmembrane helix</keyword>
<dbReference type="RefSeq" id="WP_202231498.1">
    <property type="nucleotide sequence ID" value="NZ_BAAFQO010000025.1"/>
</dbReference>
<proteinExistence type="inferred from homology"/>
<gene>
    <name evidence="10" type="primary">lepB</name>
    <name evidence="10" type="ORF">AALM99_11055</name>
</gene>
<dbReference type="PROSITE" id="PS00501">
    <property type="entry name" value="SPASE_I_1"/>
    <property type="match status" value="1"/>
</dbReference>
<dbReference type="CDD" id="cd06530">
    <property type="entry name" value="S26_SPase_I"/>
    <property type="match status" value="1"/>
</dbReference>
<evidence type="ECO:0000256" key="8">
    <source>
        <dbReference type="RuleBase" id="RU362042"/>
    </source>
</evidence>
<evidence type="ECO:0000256" key="3">
    <source>
        <dbReference type="ARBA" id="ARBA00009370"/>
    </source>
</evidence>
<dbReference type="Pfam" id="PF10502">
    <property type="entry name" value="Peptidase_S26"/>
    <property type="match status" value="1"/>
</dbReference>
<keyword evidence="7" id="KW-0812">Transmembrane</keyword>
<dbReference type="InterPro" id="IPR019757">
    <property type="entry name" value="Pept_S26A_signal_pept_1_Lys-AS"/>
</dbReference>
<comment type="similarity">
    <text evidence="3 8">Belongs to the peptidase S26 family.</text>
</comment>
<evidence type="ECO:0000259" key="9">
    <source>
        <dbReference type="Pfam" id="PF10502"/>
    </source>
</evidence>
<keyword evidence="5 7" id="KW-0645">Protease</keyword>
<keyword evidence="11" id="KW-1185">Reference proteome</keyword>
<evidence type="ECO:0000256" key="4">
    <source>
        <dbReference type="ARBA" id="ARBA00013208"/>
    </source>
</evidence>
<dbReference type="InterPro" id="IPR019756">
    <property type="entry name" value="Pept_S26A_signal_pept_1_Ser-AS"/>
</dbReference>
<evidence type="ECO:0000256" key="1">
    <source>
        <dbReference type="ARBA" id="ARBA00000677"/>
    </source>
</evidence>
<dbReference type="GO" id="GO:0009003">
    <property type="term" value="F:signal peptidase activity"/>
    <property type="evidence" value="ECO:0007669"/>
    <property type="project" value="UniProtKB-EC"/>
</dbReference>
<evidence type="ECO:0000313" key="10">
    <source>
        <dbReference type="EMBL" id="MEY8538957.1"/>
    </source>
</evidence>
<dbReference type="PRINTS" id="PR00727">
    <property type="entry name" value="LEADERPTASE"/>
</dbReference>
<dbReference type="NCBIfam" id="TIGR02227">
    <property type="entry name" value="sigpep_I_bact"/>
    <property type="match status" value="1"/>
</dbReference>
<name>A0ABV4DB75_9LACT</name>